<keyword evidence="2" id="KW-1185">Reference proteome</keyword>
<keyword evidence="1" id="KW-0396">Initiation factor</keyword>
<dbReference type="Proteomes" id="UP001558632">
    <property type="component" value="Unassembled WGS sequence"/>
</dbReference>
<organism evidence="1 2">
    <name type="scientific">Trichinella spiralis</name>
    <name type="common">Trichina worm</name>
    <dbReference type="NCBI Taxonomy" id="6334"/>
    <lineage>
        <taxon>Eukaryota</taxon>
        <taxon>Metazoa</taxon>
        <taxon>Ecdysozoa</taxon>
        <taxon>Nematoda</taxon>
        <taxon>Enoplea</taxon>
        <taxon>Dorylaimia</taxon>
        <taxon>Trichinellida</taxon>
        <taxon>Trichinellidae</taxon>
        <taxon>Trichinella</taxon>
    </lineage>
</organism>
<gene>
    <name evidence="1" type="ORF">TSPI_06494</name>
</gene>
<dbReference type="EMBL" id="JBEUSY010000018">
    <property type="protein sequence ID" value="KAL1246253.1"/>
    <property type="molecule type" value="Genomic_DNA"/>
</dbReference>
<reference evidence="1 2" key="1">
    <citation type="submission" date="2024-07" db="EMBL/GenBank/DDBJ databases">
        <title>Enhanced genomic and transcriptomic resources for Trichinella pseudospiralis and T. spiralis underpin the discovery of pronounced molecular differences between stages and species.</title>
        <authorList>
            <person name="Pasi K.K."/>
            <person name="La Rosa G."/>
            <person name="Gomez-Morales M.A."/>
            <person name="Tosini F."/>
            <person name="Sumanam S."/>
            <person name="Young N.D."/>
            <person name="Chang B.C."/>
            <person name="Robin G.B."/>
        </authorList>
    </citation>
    <scope>NUCLEOTIDE SEQUENCE [LARGE SCALE GENOMIC DNA]</scope>
    <source>
        <strain evidence="1">ISS534</strain>
    </source>
</reference>
<evidence type="ECO:0000313" key="1">
    <source>
        <dbReference type="EMBL" id="KAL1246253.1"/>
    </source>
</evidence>
<comment type="caution">
    <text evidence="1">The sequence shown here is derived from an EMBL/GenBank/DDBJ whole genome shotgun (WGS) entry which is preliminary data.</text>
</comment>
<dbReference type="GO" id="GO:0003743">
    <property type="term" value="F:translation initiation factor activity"/>
    <property type="evidence" value="ECO:0007669"/>
    <property type="project" value="UniProtKB-KW"/>
</dbReference>
<name>A0ABR3L065_TRISP</name>
<evidence type="ECO:0000313" key="2">
    <source>
        <dbReference type="Proteomes" id="UP001558632"/>
    </source>
</evidence>
<protein>
    <submittedName>
        <fullName evidence="1">Translation initiation factor</fullName>
    </submittedName>
</protein>
<accession>A0ABR3L065</accession>
<sequence>MEITVHRGTGAKSVHFALSKKKHRRKIIRWSSVNQFIISTRKQKLTSAKNIYCQYACNIGIEEYHNDRKN</sequence>
<proteinExistence type="predicted"/>
<keyword evidence="1" id="KW-0648">Protein biosynthesis</keyword>